<evidence type="ECO:0000313" key="1">
    <source>
        <dbReference type="EMBL" id="CAA9329315.1"/>
    </source>
</evidence>
<organism evidence="1">
    <name type="scientific">uncultured Gemmatimonadaceae bacterium</name>
    <dbReference type="NCBI Taxonomy" id="246130"/>
    <lineage>
        <taxon>Bacteria</taxon>
        <taxon>Pseudomonadati</taxon>
        <taxon>Gemmatimonadota</taxon>
        <taxon>Gemmatimonadia</taxon>
        <taxon>Gemmatimonadales</taxon>
        <taxon>Gemmatimonadaceae</taxon>
        <taxon>environmental samples</taxon>
    </lineage>
</organism>
<sequence>MSFVDMRQTRQVGGMAISPDGKLALYTLGSPDWKEARTQSD</sequence>
<gene>
    <name evidence="1" type="ORF">AVDCRST_MAG11-2398</name>
</gene>
<accession>A0A6J4LCW6</accession>
<protein>
    <submittedName>
        <fullName evidence="1">Uncharacterized protein</fullName>
    </submittedName>
</protein>
<reference evidence="1" key="1">
    <citation type="submission" date="2020-02" db="EMBL/GenBank/DDBJ databases">
        <authorList>
            <person name="Meier V. D."/>
        </authorList>
    </citation>
    <scope>NUCLEOTIDE SEQUENCE</scope>
    <source>
        <strain evidence="1">AVDCRST_MAG11</strain>
    </source>
</reference>
<proteinExistence type="predicted"/>
<dbReference type="EMBL" id="CADCTU010000545">
    <property type="protein sequence ID" value="CAA9329315.1"/>
    <property type="molecule type" value="Genomic_DNA"/>
</dbReference>
<dbReference type="AlphaFoldDB" id="A0A6J4LCW6"/>
<name>A0A6J4LCW6_9BACT</name>
<feature type="non-terminal residue" evidence="1">
    <location>
        <position position="41"/>
    </location>
</feature>